<dbReference type="RefSeq" id="WP_114615750.1">
    <property type="nucleotide sequence ID" value="NZ_PPTO01000010.1"/>
</dbReference>
<evidence type="ECO:0000313" key="3">
    <source>
        <dbReference type="Proteomes" id="UP000253975"/>
    </source>
</evidence>
<feature type="transmembrane region" description="Helical" evidence="1">
    <location>
        <begin position="122"/>
        <end position="143"/>
    </location>
</feature>
<feature type="transmembrane region" description="Helical" evidence="1">
    <location>
        <begin position="38"/>
        <end position="62"/>
    </location>
</feature>
<feature type="transmembrane region" description="Helical" evidence="1">
    <location>
        <begin position="150"/>
        <end position="170"/>
    </location>
</feature>
<gene>
    <name evidence="2" type="ORF">C1881_06640</name>
</gene>
<sequence>MSALYLLGWLLTLVPTISRMRYTVYTYSLDPTNSLSSYLPLFLTFSAFFTLAYCVVATCVNFDYLFKPESARFYGAGAVRRSTLLLTSFVVTVLPGLAVNVITGLLFTFAEASACFELCLGPTLIASGCLLVIIHSGLCLLCAALSSSRLVFIIVTLMLHGYACVVDFGFKTAAALFSYGVTGNLEPSNIALLFSPMAQMETQFMMPTRYDIWGMLAAYAIVAVVAVAVACALFKYRRVEEVGEGVAFKKLRPVFSIAFSIAFGLGFALVGCTFTDYDGSAAQQANNLGLMGALIGFYLLGALGSYAVLESIMAKSTRVIKRRLPGLALVALLCVGVSAGAYGVASCESKYVPAESDIESVFIDGLDFAADSPESIKNVTDLHQLIIDEHESPTQKGLPSASATYSGKYIYEGTTRLDASYYYRSYVSFNYEMKNGDVIRRGYDISLLKDELEDPASFSSRIASFASSDTARANRIDRLYDLANARPTATVGSINLYHGKYGGIEVLEDEITQTDDASGSLDVTLTGNELKELLDTGMANELLTSAAHDPSLAVWAQGKDNAEYWENVIGYLNPGVYAYGRYGEGAIDKFQIYSSVNLSFQETPKTLEWIAQHYRIDLSEAMQQQ</sequence>
<evidence type="ECO:0000313" key="2">
    <source>
        <dbReference type="EMBL" id="RDB57945.1"/>
    </source>
</evidence>
<reference evidence="2 3" key="1">
    <citation type="journal article" date="2018" name="Elife">
        <title>Discovery and characterization of a prevalent human gut bacterial enzyme sufficient for the inactivation of a family of plant toxins.</title>
        <authorList>
            <person name="Koppel N."/>
            <person name="Bisanz J.E."/>
            <person name="Pandelia M.E."/>
            <person name="Turnbaugh P.J."/>
            <person name="Balskus E.P."/>
        </authorList>
    </citation>
    <scope>NUCLEOTIDE SEQUENCE [LARGE SCALE GENOMIC DNA]</scope>
    <source>
        <strain evidence="2 3">OB21 GAM31</strain>
    </source>
</reference>
<feature type="transmembrane region" description="Helical" evidence="1">
    <location>
        <begin position="289"/>
        <end position="312"/>
    </location>
</feature>
<feature type="transmembrane region" description="Helical" evidence="1">
    <location>
        <begin position="83"/>
        <end position="110"/>
    </location>
</feature>
<keyword evidence="1" id="KW-1133">Transmembrane helix</keyword>
<proteinExistence type="predicted"/>
<dbReference type="Proteomes" id="UP000253975">
    <property type="component" value="Unassembled WGS sequence"/>
</dbReference>
<dbReference type="EMBL" id="PPTO01000010">
    <property type="protein sequence ID" value="RDB57945.1"/>
    <property type="molecule type" value="Genomic_DNA"/>
</dbReference>
<feature type="transmembrane region" description="Helical" evidence="1">
    <location>
        <begin position="324"/>
        <end position="345"/>
    </location>
</feature>
<dbReference type="AlphaFoldDB" id="A0A369LIJ2"/>
<name>A0A369LIJ2_9ACTN</name>
<feature type="transmembrane region" description="Helical" evidence="1">
    <location>
        <begin position="212"/>
        <end position="234"/>
    </location>
</feature>
<organism evidence="2 3">
    <name type="scientific">Slackia isoflavoniconvertens</name>
    <dbReference type="NCBI Taxonomy" id="572010"/>
    <lineage>
        <taxon>Bacteria</taxon>
        <taxon>Bacillati</taxon>
        <taxon>Actinomycetota</taxon>
        <taxon>Coriobacteriia</taxon>
        <taxon>Eggerthellales</taxon>
        <taxon>Eggerthellaceae</taxon>
        <taxon>Slackia</taxon>
    </lineage>
</organism>
<keyword evidence="1" id="KW-0812">Transmembrane</keyword>
<comment type="caution">
    <text evidence="2">The sequence shown here is derived from an EMBL/GenBank/DDBJ whole genome shotgun (WGS) entry which is preliminary data.</text>
</comment>
<feature type="transmembrane region" description="Helical" evidence="1">
    <location>
        <begin position="254"/>
        <end position="277"/>
    </location>
</feature>
<keyword evidence="1" id="KW-0472">Membrane</keyword>
<protein>
    <submittedName>
        <fullName evidence="2">Uncharacterized protein</fullName>
    </submittedName>
</protein>
<accession>A0A369LIJ2</accession>
<evidence type="ECO:0000256" key="1">
    <source>
        <dbReference type="SAM" id="Phobius"/>
    </source>
</evidence>